<evidence type="ECO:0000256" key="1">
    <source>
        <dbReference type="SAM" id="SignalP"/>
    </source>
</evidence>
<dbReference type="RefSeq" id="WP_322348067.1">
    <property type="nucleotide sequence ID" value="NZ_CP129968.2"/>
</dbReference>
<gene>
    <name evidence="2" type="ORF">QYS47_05345</name>
</gene>
<keyword evidence="1" id="KW-0732">Signal</keyword>
<dbReference type="AlphaFoldDB" id="A0AA49J9K9"/>
<feature type="chain" id="PRO_5041407311" description="DUF3575 domain-containing protein" evidence="1">
    <location>
        <begin position="20"/>
        <end position="234"/>
    </location>
</feature>
<sequence length="234" mass="27463">MNKFLLVFTFIATSFSSLSQNTLNNSFPNKENDYEPLFLTYLSLSSAFENYNSLDFGMMQTFNKENAYGVELGYIYDVQGFNQLNANNQYSEVYGAKLYFYYRFILENEINYPQNSFTFLDIESQFYWASFKSDRVAGYSCNDEFGDCEYYRFFDSRIERIIPGINFKIGKLYSFDPFYIKIFGGLGFNYIKDYTGLADIPDKMFTSDGQQMGDQNGLRYNFRLGVQVAYNIWN</sequence>
<dbReference type="KEGG" id="marp:QYS47_05345"/>
<name>A0AA49J9K9_9BACT</name>
<evidence type="ECO:0008006" key="3">
    <source>
        <dbReference type="Google" id="ProtNLM"/>
    </source>
</evidence>
<dbReference type="EMBL" id="CP129968">
    <property type="protein sequence ID" value="WKK81686.2"/>
    <property type="molecule type" value="Genomic_DNA"/>
</dbReference>
<reference evidence="2" key="1">
    <citation type="submission" date="2023-08" db="EMBL/GenBank/DDBJ databases">
        <title>Comparative genomics and taxonomic characterization of three novel marine species of genus Marivirga.</title>
        <authorList>
            <person name="Muhammad N."/>
            <person name="Kim S.-G."/>
        </authorList>
    </citation>
    <scope>NUCLEOTIDE SEQUENCE</scope>
    <source>
        <strain evidence="2">BKB1-2</strain>
    </source>
</reference>
<dbReference type="Proteomes" id="UP001232019">
    <property type="component" value="Chromosome"/>
</dbReference>
<protein>
    <recommendedName>
        <fullName evidence="3">DUF3575 domain-containing protein</fullName>
    </recommendedName>
</protein>
<proteinExistence type="predicted"/>
<evidence type="ECO:0000313" key="2">
    <source>
        <dbReference type="EMBL" id="WKK81686.2"/>
    </source>
</evidence>
<feature type="signal peptide" evidence="1">
    <location>
        <begin position="1"/>
        <end position="19"/>
    </location>
</feature>
<accession>A0AA49J9K9</accession>
<organism evidence="2">
    <name type="scientific">Marivirga arenosa</name>
    <dbReference type="NCBI Taxonomy" id="3059076"/>
    <lineage>
        <taxon>Bacteria</taxon>
        <taxon>Pseudomonadati</taxon>
        <taxon>Bacteroidota</taxon>
        <taxon>Cytophagia</taxon>
        <taxon>Cytophagales</taxon>
        <taxon>Marivirgaceae</taxon>
        <taxon>Marivirga</taxon>
    </lineage>
</organism>